<sequence length="144" mass="15147">MTQSLKPLALGMMLATLPAAAFGPVAAATAPAVPLVRNAHVMDQLVAARTADVIRHQCPTISGRLIKAFFKAEELKAYALNHGYSADQIRAFLKDPKARKLVESRADARLAKLGAKAGDAQSYCKAGKAEIASGSLAGSLLYAR</sequence>
<protein>
    <submittedName>
        <fullName evidence="2">Uncharacterized protein</fullName>
    </submittedName>
</protein>
<dbReference type="InterPro" id="IPR020349">
    <property type="entry name" value="Uncharacterised_14.7kDa"/>
</dbReference>
<organism evidence="2 5">
    <name type="scientific">Allgaiera indica</name>
    <dbReference type="NCBI Taxonomy" id="765699"/>
    <lineage>
        <taxon>Bacteria</taxon>
        <taxon>Pseudomonadati</taxon>
        <taxon>Pseudomonadota</taxon>
        <taxon>Alphaproteobacteria</taxon>
        <taxon>Rhodobacterales</taxon>
        <taxon>Paracoccaceae</taxon>
        <taxon>Allgaiera</taxon>
    </lineage>
</organism>
<dbReference type="EMBL" id="FNOB01000003">
    <property type="protein sequence ID" value="SDW37321.1"/>
    <property type="molecule type" value="Genomic_DNA"/>
</dbReference>
<name>A0AAN4UPW6_9RHOB</name>
<keyword evidence="4" id="KW-1185">Reference proteome</keyword>
<feature type="signal peptide" evidence="1">
    <location>
        <begin position="1"/>
        <end position="21"/>
    </location>
</feature>
<comment type="caution">
    <text evidence="2">The sequence shown here is derived from an EMBL/GenBank/DDBJ whole genome shotgun (WGS) entry which is preliminary data.</text>
</comment>
<keyword evidence="1" id="KW-0732">Signal</keyword>
<feature type="chain" id="PRO_5042831305" evidence="1">
    <location>
        <begin position="22"/>
        <end position="144"/>
    </location>
</feature>
<dbReference type="RefSeq" id="WP_143037488.1">
    <property type="nucleotide sequence ID" value="NZ_BNAB01000003.1"/>
</dbReference>
<reference evidence="2" key="3">
    <citation type="submission" date="2023-06" db="EMBL/GenBank/DDBJ databases">
        <authorList>
            <person name="Sun Q."/>
            <person name="Zhou Y."/>
        </authorList>
    </citation>
    <scope>NUCLEOTIDE SEQUENCE</scope>
    <source>
        <strain evidence="2">CGMCC 1.10859</strain>
    </source>
</reference>
<dbReference type="Pfam" id="PF17267">
    <property type="entry name" value="DUF5333"/>
    <property type="match status" value="1"/>
</dbReference>
<evidence type="ECO:0000313" key="2">
    <source>
        <dbReference type="EMBL" id="GHE00094.1"/>
    </source>
</evidence>
<dbReference type="Proteomes" id="UP000199541">
    <property type="component" value="Unassembled WGS sequence"/>
</dbReference>
<reference evidence="2" key="1">
    <citation type="journal article" date="2014" name="Int. J. Syst. Evol. Microbiol.">
        <title>Complete genome sequence of Corynebacterium casei LMG S-19264T (=DSM 44701T), isolated from a smear-ripened cheese.</title>
        <authorList>
            <consortium name="US DOE Joint Genome Institute (JGI-PGF)"/>
            <person name="Walter F."/>
            <person name="Albersmeier A."/>
            <person name="Kalinowski J."/>
            <person name="Ruckert C."/>
        </authorList>
    </citation>
    <scope>NUCLEOTIDE SEQUENCE</scope>
    <source>
        <strain evidence="2">CGMCC 1.10859</strain>
    </source>
</reference>
<dbReference type="AlphaFoldDB" id="A0AAN4UPW6"/>
<evidence type="ECO:0000313" key="4">
    <source>
        <dbReference type="Proteomes" id="UP000199541"/>
    </source>
</evidence>
<proteinExistence type="predicted"/>
<dbReference type="Proteomes" id="UP000634647">
    <property type="component" value="Unassembled WGS sequence"/>
</dbReference>
<evidence type="ECO:0000313" key="3">
    <source>
        <dbReference type="EMBL" id="SDW37321.1"/>
    </source>
</evidence>
<gene>
    <name evidence="2" type="ORF">GCM10008024_10430</name>
    <name evidence="3" type="ORF">SAMN05444006_10348</name>
</gene>
<evidence type="ECO:0000313" key="5">
    <source>
        <dbReference type="Proteomes" id="UP000634647"/>
    </source>
</evidence>
<dbReference type="EMBL" id="BNAB01000003">
    <property type="protein sequence ID" value="GHE00094.1"/>
    <property type="molecule type" value="Genomic_DNA"/>
</dbReference>
<reference evidence="3 4" key="2">
    <citation type="submission" date="2016-10" db="EMBL/GenBank/DDBJ databases">
        <authorList>
            <person name="Varghese N."/>
            <person name="Submissions S."/>
        </authorList>
    </citation>
    <scope>NUCLEOTIDE SEQUENCE [LARGE SCALE GENOMIC DNA]</scope>
    <source>
        <strain evidence="3 4">DSM 24802</strain>
    </source>
</reference>
<evidence type="ECO:0000256" key="1">
    <source>
        <dbReference type="SAM" id="SignalP"/>
    </source>
</evidence>
<accession>A0AAN4UPW6</accession>